<organism evidence="6 7">
    <name type="scientific">Tautonia plasticadhaerens</name>
    <dbReference type="NCBI Taxonomy" id="2527974"/>
    <lineage>
        <taxon>Bacteria</taxon>
        <taxon>Pseudomonadati</taxon>
        <taxon>Planctomycetota</taxon>
        <taxon>Planctomycetia</taxon>
        <taxon>Isosphaerales</taxon>
        <taxon>Isosphaeraceae</taxon>
        <taxon>Tautonia</taxon>
    </lineage>
</organism>
<dbReference type="KEGG" id="tpla:ElP_08760"/>
<dbReference type="SUPFAM" id="SSF55729">
    <property type="entry name" value="Acyl-CoA N-acyltransferases (Nat)"/>
    <property type="match status" value="1"/>
</dbReference>
<evidence type="ECO:0000256" key="3">
    <source>
        <dbReference type="ARBA" id="ARBA00023315"/>
    </source>
</evidence>
<reference evidence="6 7" key="1">
    <citation type="submission" date="2019-02" db="EMBL/GenBank/DDBJ databases">
        <title>Deep-cultivation of Planctomycetes and their phenomic and genomic characterization uncovers novel biology.</title>
        <authorList>
            <person name="Wiegand S."/>
            <person name="Jogler M."/>
            <person name="Boedeker C."/>
            <person name="Pinto D."/>
            <person name="Vollmers J."/>
            <person name="Rivas-Marin E."/>
            <person name="Kohn T."/>
            <person name="Peeters S.H."/>
            <person name="Heuer A."/>
            <person name="Rast P."/>
            <person name="Oberbeckmann S."/>
            <person name="Bunk B."/>
            <person name="Jeske O."/>
            <person name="Meyerdierks A."/>
            <person name="Storesund J.E."/>
            <person name="Kallscheuer N."/>
            <person name="Luecker S."/>
            <person name="Lage O.M."/>
            <person name="Pohl T."/>
            <person name="Merkel B.J."/>
            <person name="Hornburger P."/>
            <person name="Mueller R.-W."/>
            <person name="Bruemmer F."/>
            <person name="Labrenz M."/>
            <person name="Spormann A.M."/>
            <person name="Op den Camp H."/>
            <person name="Overmann J."/>
            <person name="Amann R."/>
            <person name="Jetten M.S.M."/>
            <person name="Mascher T."/>
            <person name="Medema M.H."/>
            <person name="Devos D.P."/>
            <person name="Kaster A.-K."/>
            <person name="Ovreas L."/>
            <person name="Rohde M."/>
            <person name="Galperin M.Y."/>
            <person name="Jogler C."/>
        </authorList>
    </citation>
    <scope>NUCLEOTIDE SEQUENCE [LARGE SCALE GENOMIC DNA]</scope>
    <source>
        <strain evidence="6 7">ElP</strain>
    </source>
</reference>
<dbReference type="FunFam" id="3.40.630.30:FF:000064">
    <property type="entry name" value="GNAT family acetyltransferase"/>
    <property type="match status" value="1"/>
</dbReference>
<dbReference type="OrthoDB" id="9792929at2"/>
<dbReference type="CDD" id="cd04301">
    <property type="entry name" value="NAT_SF"/>
    <property type="match status" value="1"/>
</dbReference>
<name>A0A518GWR1_9BACT</name>
<accession>A0A518GWR1</accession>
<proteinExistence type="inferred from homology"/>
<dbReference type="RefSeq" id="WP_145267456.1">
    <property type="nucleotide sequence ID" value="NZ_CP036426.1"/>
</dbReference>
<keyword evidence="2 6" id="KW-0808">Transferase</keyword>
<dbReference type="Proteomes" id="UP000317835">
    <property type="component" value="Chromosome"/>
</dbReference>
<evidence type="ECO:0000256" key="1">
    <source>
        <dbReference type="ARBA" id="ARBA00008694"/>
    </source>
</evidence>
<dbReference type="PROSITE" id="PS51186">
    <property type="entry name" value="GNAT"/>
    <property type="match status" value="1"/>
</dbReference>
<keyword evidence="7" id="KW-1185">Reference proteome</keyword>
<dbReference type="InterPro" id="IPR051016">
    <property type="entry name" value="Diverse_Substrate_AcTransf"/>
</dbReference>
<dbReference type="InterPro" id="IPR000182">
    <property type="entry name" value="GNAT_dom"/>
</dbReference>
<keyword evidence="3 6" id="KW-0012">Acyltransferase</keyword>
<protein>
    <submittedName>
        <fullName evidence="6">Putative N-acetyltransferase YjaB</fullName>
        <ecNumber evidence="6">2.3.1.-</ecNumber>
    </submittedName>
</protein>
<dbReference type="PANTHER" id="PTHR10545:SF29">
    <property type="entry name" value="GH14572P-RELATED"/>
    <property type="match status" value="1"/>
</dbReference>
<dbReference type="AlphaFoldDB" id="A0A518GWR1"/>
<dbReference type="Pfam" id="PF00583">
    <property type="entry name" value="Acetyltransf_1"/>
    <property type="match status" value="1"/>
</dbReference>
<dbReference type="EC" id="2.3.1.-" evidence="6"/>
<dbReference type="GO" id="GO:0008080">
    <property type="term" value="F:N-acetyltransferase activity"/>
    <property type="evidence" value="ECO:0007669"/>
    <property type="project" value="UniProtKB-ARBA"/>
</dbReference>
<dbReference type="EMBL" id="CP036426">
    <property type="protein sequence ID" value="QDV33034.1"/>
    <property type="molecule type" value="Genomic_DNA"/>
</dbReference>
<evidence type="ECO:0000256" key="2">
    <source>
        <dbReference type="ARBA" id="ARBA00022679"/>
    </source>
</evidence>
<evidence type="ECO:0000256" key="4">
    <source>
        <dbReference type="SAM" id="Coils"/>
    </source>
</evidence>
<evidence type="ECO:0000313" key="7">
    <source>
        <dbReference type="Proteomes" id="UP000317835"/>
    </source>
</evidence>
<dbReference type="PANTHER" id="PTHR10545">
    <property type="entry name" value="DIAMINE N-ACETYLTRANSFERASE"/>
    <property type="match status" value="1"/>
</dbReference>
<evidence type="ECO:0000313" key="6">
    <source>
        <dbReference type="EMBL" id="QDV33034.1"/>
    </source>
</evidence>
<gene>
    <name evidence="6" type="primary">yjaB</name>
    <name evidence="6" type="ORF">ElP_08760</name>
</gene>
<dbReference type="Gene3D" id="3.40.630.30">
    <property type="match status" value="1"/>
</dbReference>
<feature type="coiled-coil region" evidence="4">
    <location>
        <begin position="9"/>
        <end position="36"/>
    </location>
</feature>
<sequence length="166" mass="18554">MTATIRPARAEDSETIARLIRELADYERLLDQARAGGEEIRRSLFGPRPFAEALIAEWDGGPIGFALFFHTFSTFRGQPGVHLEDLFVRPTHRGRGIGKALLASVARLAVDRGCGRLEWSVLDWNEPAIGFYRSLGARPMDDWTVYRVDDGPLLRLAEFAPEDRGG</sequence>
<dbReference type="InterPro" id="IPR016181">
    <property type="entry name" value="Acyl_CoA_acyltransferase"/>
</dbReference>
<evidence type="ECO:0000259" key="5">
    <source>
        <dbReference type="PROSITE" id="PS51186"/>
    </source>
</evidence>
<comment type="similarity">
    <text evidence="1">Belongs to the acetyltransferase family.</text>
</comment>
<keyword evidence="4" id="KW-0175">Coiled coil</keyword>
<feature type="domain" description="N-acetyltransferase" evidence="5">
    <location>
        <begin position="3"/>
        <end position="158"/>
    </location>
</feature>